<evidence type="ECO:0000313" key="2">
    <source>
        <dbReference type="Proteomes" id="UP000005839"/>
    </source>
</evidence>
<dbReference type="EMBL" id="ABIC01000028">
    <property type="protein sequence ID" value="EDP99995.1"/>
    <property type="molecule type" value="Genomic_DNA"/>
</dbReference>
<proteinExistence type="predicted"/>
<accession>A9DF88</accession>
<dbReference type="AlphaFoldDB" id="A9DF88"/>
<name>A9DF88_9GAMM</name>
<comment type="caution">
    <text evidence="1">The sequence shown here is derived from an EMBL/GenBank/DDBJ whole genome shotgun (WGS) entry which is preliminary data.</text>
</comment>
<dbReference type="RefSeq" id="WP_005500911.1">
    <property type="nucleotide sequence ID" value="NZ_ABIC01000028.1"/>
</dbReference>
<evidence type="ECO:0000313" key="1">
    <source>
        <dbReference type="EMBL" id="EDP99995.1"/>
    </source>
</evidence>
<organism evidence="1 2">
    <name type="scientific">Shewanella benthica KT99</name>
    <dbReference type="NCBI Taxonomy" id="314608"/>
    <lineage>
        <taxon>Bacteria</taxon>
        <taxon>Pseudomonadati</taxon>
        <taxon>Pseudomonadota</taxon>
        <taxon>Gammaproteobacteria</taxon>
        <taxon>Alteromonadales</taxon>
        <taxon>Shewanellaceae</taxon>
        <taxon>Shewanella</taxon>
    </lineage>
</organism>
<sequence length="63" mass="6662">MAAKVAKLTRSNIEMEFPQFDNRISDSMAPVFGVGAGINNATGPIAEAKMARVLPLGFHGCLV</sequence>
<dbReference type="Proteomes" id="UP000005839">
    <property type="component" value="Unassembled WGS sequence"/>
</dbReference>
<keyword evidence="2" id="KW-1185">Reference proteome</keyword>
<dbReference type="STRING" id="314608.KT99_16921"/>
<gene>
    <name evidence="1" type="ORF">KT99_16921</name>
</gene>
<protein>
    <submittedName>
        <fullName evidence="1">Uncharacterized protein</fullName>
    </submittedName>
</protein>
<reference evidence="1 2" key="1">
    <citation type="submission" date="2007-10" db="EMBL/GenBank/DDBJ databases">
        <authorList>
            <person name="Yayanos A."/>
            <person name="Ferriera S."/>
            <person name="Johnson J."/>
            <person name="Kravitz S."/>
            <person name="Halpern A."/>
            <person name="Remington K."/>
            <person name="Beeson K."/>
            <person name="Tran B."/>
            <person name="Rogers Y.-H."/>
            <person name="Friedman R."/>
            <person name="Venter J.C."/>
        </authorList>
    </citation>
    <scope>NUCLEOTIDE SEQUENCE [LARGE SCALE GENOMIC DNA]</scope>
    <source>
        <strain evidence="1 2">KT99</strain>
    </source>
</reference>